<accession>A0ABV1VU17</accession>
<keyword evidence="3" id="KW-1185">Reference proteome</keyword>
<name>A0ABV1VU17_9ACTN</name>
<comment type="caution">
    <text evidence="2">The sequence shown here is derived from an EMBL/GenBank/DDBJ whole genome shotgun (WGS) entry which is preliminary data.</text>
</comment>
<evidence type="ECO:0000313" key="2">
    <source>
        <dbReference type="EMBL" id="MER6909987.1"/>
    </source>
</evidence>
<reference evidence="2 3" key="1">
    <citation type="submission" date="2024-06" db="EMBL/GenBank/DDBJ databases">
        <title>The Natural Products Discovery Center: Release of the First 8490 Sequenced Strains for Exploring Actinobacteria Biosynthetic Diversity.</title>
        <authorList>
            <person name="Kalkreuter E."/>
            <person name="Kautsar S.A."/>
            <person name="Yang D."/>
            <person name="Bader C.D."/>
            <person name="Teijaro C.N."/>
            <person name="Fluegel L."/>
            <person name="Davis C.M."/>
            <person name="Simpson J.R."/>
            <person name="Lauterbach L."/>
            <person name="Steele A.D."/>
            <person name="Gui C."/>
            <person name="Meng S."/>
            <person name="Li G."/>
            <person name="Viehrig K."/>
            <person name="Ye F."/>
            <person name="Su P."/>
            <person name="Kiefer A.F."/>
            <person name="Nichols A."/>
            <person name="Cepeda A.J."/>
            <person name="Yan W."/>
            <person name="Fan B."/>
            <person name="Jiang Y."/>
            <person name="Adhikari A."/>
            <person name="Zheng C.-J."/>
            <person name="Schuster L."/>
            <person name="Cowan T.M."/>
            <person name="Smanski M.J."/>
            <person name="Chevrette M.G."/>
            <person name="De Carvalho L.P.S."/>
            <person name="Shen B."/>
        </authorList>
    </citation>
    <scope>NUCLEOTIDE SEQUENCE [LARGE SCALE GENOMIC DNA]</scope>
    <source>
        <strain evidence="2 3">NPDC000632</strain>
    </source>
</reference>
<gene>
    <name evidence="2" type="ORF">ABT322_41120</name>
</gene>
<organism evidence="2 3">
    <name type="scientific">Streptomyces flaveolus</name>
    <dbReference type="NCBI Taxonomy" id="67297"/>
    <lineage>
        <taxon>Bacteria</taxon>
        <taxon>Bacillati</taxon>
        <taxon>Actinomycetota</taxon>
        <taxon>Actinomycetes</taxon>
        <taxon>Kitasatosporales</taxon>
        <taxon>Streptomycetaceae</taxon>
        <taxon>Streptomyces</taxon>
    </lineage>
</organism>
<protein>
    <submittedName>
        <fullName evidence="2">Uncharacterized protein</fullName>
    </submittedName>
</protein>
<feature type="region of interest" description="Disordered" evidence="1">
    <location>
        <begin position="23"/>
        <end position="43"/>
    </location>
</feature>
<sequence length="43" mass="4412">MTTMTLTRAAARVVDAVKAYGGGEPRARPGVGATVAARRPRGD</sequence>
<dbReference type="EMBL" id="JBEPCV010000094">
    <property type="protein sequence ID" value="MER6909987.1"/>
    <property type="molecule type" value="Genomic_DNA"/>
</dbReference>
<evidence type="ECO:0000256" key="1">
    <source>
        <dbReference type="SAM" id="MobiDB-lite"/>
    </source>
</evidence>
<evidence type="ECO:0000313" key="3">
    <source>
        <dbReference type="Proteomes" id="UP001490330"/>
    </source>
</evidence>
<dbReference type="RefSeq" id="WP_350726671.1">
    <property type="nucleotide sequence ID" value="NZ_JBEPCO010000108.1"/>
</dbReference>
<dbReference type="Proteomes" id="UP001490330">
    <property type="component" value="Unassembled WGS sequence"/>
</dbReference>
<proteinExistence type="predicted"/>